<dbReference type="GO" id="GO:0016787">
    <property type="term" value="F:hydrolase activity"/>
    <property type="evidence" value="ECO:0007669"/>
    <property type="project" value="UniProtKB-KW"/>
</dbReference>
<dbReference type="InterPro" id="IPR036380">
    <property type="entry name" value="Isochorismatase-like_sf"/>
</dbReference>
<dbReference type="CDD" id="cd01011">
    <property type="entry name" value="nicotinamidase"/>
    <property type="match status" value="1"/>
</dbReference>
<keyword evidence="5" id="KW-0436">Ligase</keyword>
<dbReference type="SUPFAM" id="SSF52499">
    <property type="entry name" value="Isochorismatase-like hydrolases"/>
    <property type="match status" value="1"/>
</dbReference>
<comment type="pathway">
    <text evidence="1">Cofactor biosynthesis; NAD(+) biosynthesis; nicotinate D-ribonucleotide from nicotinate: step 1/1.</text>
</comment>
<dbReference type="Proteomes" id="UP000005143">
    <property type="component" value="Unassembled WGS sequence"/>
</dbReference>
<dbReference type="GO" id="GO:0034355">
    <property type="term" value="P:NAD+ biosynthetic process via the salvage pathway"/>
    <property type="evidence" value="ECO:0007669"/>
    <property type="project" value="TreeGrafter"/>
</dbReference>
<evidence type="ECO:0000256" key="1">
    <source>
        <dbReference type="ARBA" id="ARBA00004952"/>
    </source>
</evidence>
<dbReference type="OrthoDB" id="9770610at2"/>
<dbReference type="InterPro" id="IPR040727">
    <property type="entry name" value="NAPRTase_N"/>
</dbReference>
<keyword evidence="4" id="KW-0597">Phosphoprotein</keyword>
<evidence type="ECO:0000313" key="12">
    <source>
        <dbReference type="EMBL" id="EHN10782.1"/>
    </source>
</evidence>
<dbReference type="SUPFAM" id="SSF54675">
    <property type="entry name" value="Nicotinate/Quinolinate PRTase N-terminal domain-like"/>
    <property type="match status" value="1"/>
</dbReference>
<dbReference type="GO" id="GO:0016740">
    <property type="term" value="F:transferase activity"/>
    <property type="evidence" value="ECO:0007669"/>
    <property type="project" value="UniProtKB-KW"/>
</dbReference>
<dbReference type="NCBIfam" id="NF009131">
    <property type="entry name" value="PRK12484.1"/>
    <property type="match status" value="1"/>
</dbReference>
<evidence type="ECO:0000256" key="7">
    <source>
        <dbReference type="ARBA" id="ARBA00022679"/>
    </source>
</evidence>
<reference evidence="12 13" key="1">
    <citation type="journal article" date="2013" name="Biodegradation">
        <title>Quantitative proteomic analysis of ibuprofen-degrading Patulibacter sp. strain I11.</title>
        <authorList>
            <person name="Almeida B."/>
            <person name="Kjeldal H."/>
            <person name="Lolas I."/>
            <person name="Knudsen A.D."/>
            <person name="Carvalho G."/>
            <person name="Nielsen K.L."/>
            <person name="Barreto Crespo M.T."/>
            <person name="Stensballe A."/>
            <person name="Nielsen J.L."/>
        </authorList>
    </citation>
    <scope>NUCLEOTIDE SEQUENCE [LARGE SCALE GENOMIC DNA]</scope>
    <source>
        <strain evidence="12 13">I11</strain>
    </source>
</reference>
<feature type="domain" description="Isochorismatase-like" evidence="10">
    <location>
        <begin position="445"/>
        <end position="623"/>
    </location>
</feature>
<dbReference type="NCBIfam" id="TIGR01513">
    <property type="entry name" value="NAPRTase_put"/>
    <property type="match status" value="1"/>
</dbReference>
<feature type="compositionally biased region" description="Basic and acidic residues" evidence="9">
    <location>
        <begin position="338"/>
        <end position="347"/>
    </location>
</feature>
<dbReference type="EC" id="6.3.4.21" evidence="3"/>
<keyword evidence="12" id="KW-0378">Hydrolase</keyword>
<dbReference type="InterPro" id="IPR007229">
    <property type="entry name" value="Nic_PRibTrfase-Fam"/>
</dbReference>
<sequence length="624" mass="65290">MSVLQTDLYTLTMADTFVRHGRDDLVSFEVVFRRLPAGRSWLMVAGVHEAVQALVDLRGTADELAWLRADGRFSPELVARLAALRFDGTVWAVPEGTCVPAGVPVLRVTASRVQAALVEPVVLSVVNYGTRIATTAAEVVTAAAGRPVYDFSLRRLDGPAAGVETARAAWVAGFAGTALPEAGLRHGIPTVGTMAHHAVMGHGEEHEQDAFAEALADHPEGTALLVDTYDVERGVRRAIAAARATAVPLRGIRIDSGDLAAEARRARALLDAAGLAETEIMLSGDLDAPAIARMVADGVPVDGFGIGTRLRSGEPLGAVYKLCAQHDTDDPELRHVMKRSPGKETDPGVHQVTRRSGRDGQRPAVEHLIHLGHEAIAGTPLLRPVVRRGTPVAAALDLAGARAHAAAERRMVEAGARFVPASRSPQLMALRDRLSHPAALSPRDALVVVDVQHDFLPGGALGVDGGDLVLGPIGRLLDAARQAGATIVASRDWHPAGHVSFAERGGPWPSHCVAGSDGAQIHPALDLTGATVVDKGTEPDVDAYSAFDGTGLLELLRERGVERAVVCGLATDYCVRATALDALDGGLRVLVVTDAVAAVDVTTGDGDRALDELRTAGAALATAP</sequence>
<evidence type="ECO:0000259" key="10">
    <source>
        <dbReference type="Pfam" id="PF00857"/>
    </source>
</evidence>
<evidence type="ECO:0000256" key="3">
    <source>
        <dbReference type="ARBA" id="ARBA00013236"/>
    </source>
</evidence>
<dbReference type="InterPro" id="IPR000868">
    <property type="entry name" value="Isochorismatase-like_dom"/>
</dbReference>
<evidence type="ECO:0000256" key="5">
    <source>
        <dbReference type="ARBA" id="ARBA00022598"/>
    </source>
</evidence>
<gene>
    <name evidence="12" type="ORF">PAI11_23880</name>
</gene>
<keyword evidence="6" id="KW-0662">Pyridine nucleotide biosynthesis</keyword>
<organism evidence="12 13">
    <name type="scientific">Patulibacter medicamentivorans</name>
    <dbReference type="NCBI Taxonomy" id="1097667"/>
    <lineage>
        <taxon>Bacteria</taxon>
        <taxon>Bacillati</taxon>
        <taxon>Actinomycetota</taxon>
        <taxon>Thermoleophilia</taxon>
        <taxon>Solirubrobacterales</taxon>
        <taxon>Patulibacteraceae</taxon>
        <taxon>Patulibacter</taxon>
    </lineage>
</organism>
<dbReference type="GO" id="GO:0005829">
    <property type="term" value="C:cytosol"/>
    <property type="evidence" value="ECO:0007669"/>
    <property type="project" value="TreeGrafter"/>
</dbReference>
<feature type="domain" description="Nicotinate phosphoribosyltransferase N-terminal" evidence="11">
    <location>
        <begin position="4"/>
        <end position="127"/>
    </location>
</feature>
<evidence type="ECO:0000256" key="4">
    <source>
        <dbReference type="ARBA" id="ARBA00022553"/>
    </source>
</evidence>
<name>H0E6D8_9ACTN</name>
<comment type="catalytic activity">
    <reaction evidence="8">
        <text>5-phospho-alpha-D-ribose 1-diphosphate + nicotinate + ATP + H2O = nicotinate beta-D-ribonucleotide + ADP + phosphate + diphosphate</text>
        <dbReference type="Rhea" id="RHEA:36163"/>
        <dbReference type="ChEBI" id="CHEBI:15377"/>
        <dbReference type="ChEBI" id="CHEBI:30616"/>
        <dbReference type="ChEBI" id="CHEBI:32544"/>
        <dbReference type="ChEBI" id="CHEBI:33019"/>
        <dbReference type="ChEBI" id="CHEBI:43474"/>
        <dbReference type="ChEBI" id="CHEBI:57502"/>
        <dbReference type="ChEBI" id="CHEBI:58017"/>
        <dbReference type="ChEBI" id="CHEBI:456216"/>
        <dbReference type="EC" id="6.3.4.21"/>
    </reaction>
</comment>
<dbReference type="GO" id="GO:0004516">
    <property type="term" value="F:nicotinate phosphoribosyltransferase activity"/>
    <property type="evidence" value="ECO:0007669"/>
    <property type="project" value="UniProtKB-EC"/>
</dbReference>
<evidence type="ECO:0000256" key="2">
    <source>
        <dbReference type="ARBA" id="ARBA00010897"/>
    </source>
</evidence>
<accession>H0E6D8</accession>
<evidence type="ECO:0000313" key="13">
    <source>
        <dbReference type="Proteomes" id="UP000005143"/>
    </source>
</evidence>
<evidence type="ECO:0000256" key="6">
    <source>
        <dbReference type="ARBA" id="ARBA00022642"/>
    </source>
</evidence>
<dbReference type="Gene3D" id="3.40.50.850">
    <property type="entry name" value="Isochorismatase-like"/>
    <property type="match status" value="1"/>
</dbReference>
<dbReference type="SUPFAM" id="SSF51690">
    <property type="entry name" value="Nicotinate/Quinolinate PRTase C-terminal domain-like"/>
    <property type="match status" value="1"/>
</dbReference>
<comment type="caution">
    <text evidence="12">The sequence shown here is derived from an EMBL/GenBank/DDBJ whole genome shotgun (WGS) entry which is preliminary data.</text>
</comment>
<dbReference type="InterPro" id="IPR013785">
    <property type="entry name" value="Aldolase_TIM"/>
</dbReference>
<evidence type="ECO:0000256" key="9">
    <source>
        <dbReference type="SAM" id="MobiDB-lite"/>
    </source>
</evidence>
<dbReference type="UniPathway" id="UPA00253">
    <property type="reaction ID" value="UER00457"/>
</dbReference>
<keyword evidence="7" id="KW-0808">Transferase</keyword>
<dbReference type="Pfam" id="PF17767">
    <property type="entry name" value="NAPRTase_N"/>
    <property type="match status" value="1"/>
</dbReference>
<dbReference type="InterPro" id="IPR036068">
    <property type="entry name" value="Nicotinate_pribotase-like_C"/>
</dbReference>
<evidence type="ECO:0000259" key="11">
    <source>
        <dbReference type="Pfam" id="PF17767"/>
    </source>
</evidence>
<evidence type="ECO:0000256" key="8">
    <source>
        <dbReference type="ARBA" id="ARBA00048668"/>
    </source>
</evidence>
<dbReference type="RefSeq" id="WP_007575275.1">
    <property type="nucleotide sequence ID" value="NZ_AGUD01000202.1"/>
</dbReference>
<dbReference type="AlphaFoldDB" id="H0E6D8"/>
<dbReference type="Gene3D" id="3.20.140.10">
    <property type="entry name" value="nicotinate phosphoribosyltransferase"/>
    <property type="match status" value="1"/>
</dbReference>
<proteinExistence type="inferred from homology"/>
<comment type="similarity">
    <text evidence="2">Belongs to the NAPRTase family.</text>
</comment>
<dbReference type="EMBL" id="AGUD01000202">
    <property type="protein sequence ID" value="EHN10782.1"/>
    <property type="molecule type" value="Genomic_DNA"/>
</dbReference>
<keyword evidence="13" id="KW-1185">Reference proteome</keyword>
<dbReference type="PANTHER" id="PTHR11098">
    <property type="entry name" value="NICOTINATE PHOSPHORIBOSYLTRANSFERASE"/>
    <property type="match status" value="1"/>
</dbReference>
<dbReference type="Gene3D" id="3.20.20.70">
    <property type="entry name" value="Aldolase class I"/>
    <property type="match status" value="1"/>
</dbReference>
<dbReference type="Pfam" id="PF00857">
    <property type="entry name" value="Isochorismatase"/>
    <property type="match status" value="1"/>
</dbReference>
<dbReference type="PATRIC" id="fig|1097667.3.peg.2369"/>
<protein>
    <recommendedName>
        <fullName evidence="3">nicotinate phosphoribosyltransferase</fullName>
        <ecNumber evidence="3">6.3.4.21</ecNumber>
    </recommendedName>
</protein>
<feature type="region of interest" description="Disordered" evidence="9">
    <location>
        <begin position="338"/>
        <end position="360"/>
    </location>
</feature>
<dbReference type="PANTHER" id="PTHR11098:SF1">
    <property type="entry name" value="NICOTINATE PHOSPHORIBOSYLTRANSFERASE"/>
    <property type="match status" value="1"/>
</dbReference>
<dbReference type="InterPro" id="IPR006405">
    <property type="entry name" value="Nic_PRibTrfase_pncB"/>
</dbReference>